<dbReference type="InParanoid" id="C0NND8"/>
<gene>
    <name evidence="1" type="ORF">HCBG_04265</name>
</gene>
<dbReference type="GeneID" id="69037281"/>
<evidence type="ECO:0000313" key="2">
    <source>
        <dbReference type="Proteomes" id="UP000001631"/>
    </source>
</evidence>
<organism evidence="1 2">
    <name type="scientific">Ajellomyces capsulatus (strain G186AR / H82 / ATCC MYA-2454 / RMSCC 2432)</name>
    <name type="common">Darling's disease fungus</name>
    <name type="synonym">Histoplasma capsulatum</name>
    <dbReference type="NCBI Taxonomy" id="447093"/>
    <lineage>
        <taxon>Eukaryota</taxon>
        <taxon>Fungi</taxon>
        <taxon>Dikarya</taxon>
        <taxon>Ascomycota</taxon>
        <taxon>Pezizomycotina</taxon>
        <taxon>Eurotiomycetes</taxon>
        <taxon>Eurotiomycetidae</taxon>
        <taxon>Onygenales</taxon>
        <taxon>Ajellomycetaceae</taxon>
        <taxon>Histoplasma</taxon>
    </lineage>
</organism>
<dbReference type="EMBL" id="GG663367">
    <property type="protein sequence ID" value="EEH07386.1"/>
    <property type="molecule type" value="Genomic_DNA"/>
</dbReference>
<evidence type="ECO:0000313" key="1">
    <source>
        <dbReference type="EMBL" id="EEH07386.1"/>
    </source>
</evidence>
<sequence length="235" mass="26233">MFERKTGSIKPIKRCFGVRRPSRVGMKVCWLGANNDKDSAESSGHALLAEQKNASGRNEPHPKINGVEVQIMGVRHEYNPFPPLSKLIENFLWASIFWTSAATLPEDATVNYSLFTLALNPHQDEGTPARHSEIILFLSSSPQFSANAETEACVPRADIGQLDVDSCDPEKTTLIQHVKLLAQLDPSERFAPFLHGFGLVVITSLKTREQPVVRRENESETTPPHHLELQCWTPL</sequence>
<protein>
    <submittedName>
        <fullName evidence="1">Uncharacterized protein</fullName>
    </submittedName>
</protein>
<dbReference type="HOGENOM" id="CLU_1179925_0_0_1"/>
<keyword evidence="2" id="KW-1185">Reference proteome</keyword>
<accession>C0NND8</accession>
<dbReference type="Proteomes" id="UP000001631">
    <property type="component" value="Unassembled WGS sequence"/>
</dbReference>
<dbReference type="RefSeq" id="XP_045287867.1">
    <property type="nucleotide sequence ID" value="XM_045431314.1"/>
</dbReference>
<name>C0NND8_AJECG</name>
<reference evidence="1" key="1">
    <citation type="submission" date="2009-02" db="EMBL/GenBank/DDBJ databases">
        <title>The Genome Sequence of Ajellomyces capsulatus strain G186AR.</title>
        <authorList>
            <consortium name="The Broad Institute Genome Sequencing Platform"/>
            <person name="Champion M."/>
            <person name="Cuomo C."/>
            <person name="Ma L.-J."/>
            <person name="Henn M.R."/>
            <person name="Sil A."/>
            <person name="Goldman B."/>
            <person name="Young S.K."/>
            <person name="Kodira C.D."/>
            <person name="Zeng Q."/>
            <person name="Koehrsen M."/>
            <person name="Alvarado L."/>
            <person name="Berlin A."/>
            <person name="Borenstein D."/>
            <person name="Chen Z."/>
            <person name="Engels R."/>
            <person name="Freedman E."/>
            <person name="Gellesch M."/>
            <person name="Goldberg J."/>
            <person name="Griggs A."/>
            <person name="Gujja S."/>
            <person name="Heiman D."/>
            <person name="Hepburn T."/>
            <person name="Howarth C."/>
            <person name="Jen D."/>
            <person name="Larson L."/>
            <person name="Lewis B."/>
            <person name="Mehta T."/>
            <person name="Park D."/>
            <person name="Pearson M."/>
            <person name="Roberts A."/>
            <person name="Saif S."/>
            <person name="Shea T."/>
            <person name="Shenoy N."/>
            <person name="Sisk P."/>
            <person name="Stolte C."/>
            <person name="Sykes S."/>
            <person name="Walk T."/>
            <person name="White J."/>
            <person name="Yandava C."/>
            <person name="Klein B."/>
            <person name="McEwen J.G."/>
            <person name="Puccia R."/>
            <person name="Goldman G.H."/>
            <person name="Felipe M.S."/>
            <person name="Nino-Vega G."/>
            <person name="San-Blas G."/>
            <person name="Taylor J."/>
            <person name="Mendoza L."/>
            <person name="Galagan J."/>
            <person name="Nusbaum C."/>
            <person name="Birren B."/>
        </authorList>
    </citation>
    <scope>NUCLEOTIDE SEQUENCE</scope>
    <source>
        <strain evidence="1">G186AR</strain>
    </source>
</reference>
<proteinExistence type="predicted"/>
<dbReference type="AlphaFoldDB" id="C0NND8"/>